<accession>A0ABR4M1F0</accession>
<keyword evidence="5" id="KW-1185">Reference proteome</keyword>
<keyword evidence="2" id="KW-0560">Oxidoreductase</keyword>
<keyword evidence="2" id="KW-0408">Iron</keyword>
<dbReference type="Gene3D" id="2.60.120.330">
    <property type="entry name" value="B-lactam Antibiotic, Isopenicillin N Synthase, Chain"/>
    <property type="match status" value="1"/>
</dbReference>
<protein>
    <recommendedName>
        <fullName evidence="3">Fe2OG dioxygenase domain-containing protein</fullName>
    </recommendedName>
</protein>
<evidence type="ECO:0000259" key="3">
    <source>
        <dbReference type="PROSITE" id="PS51471"/>
    </source>
</evidence>
<dbReference type="InterPro" id="IPR050231">
    <property type="entry name" value="Iron_ascorbate_oxido_reductase"/>
</dbReference>
<evidence type="ECO:0000256" key="1">
    <source>
        <dbReference type="ARBA" id="ARBA00008056"/>
    </source>
</evidence>
<dbReference type="PANTHER" id="PTHR47990">
    <property type="entry name" value="2-OXOGLUTARATE (2OG) AND FE(II)-DEPENDENT OXYGENASE SUPERFAMILY PROTEIN-RELATED"/>
    <property type="match status" value="1"/>
</dbReference>
<comment type="caution">
    <text evidence="4">The sequence shown here is derived from an EMBL/GenBank/DDBJ whole genome shotgun (WGS) entry which is preliminary data.</text>
</comment>
<proteinExistence type="inferred from homology"/>
<dbReference type="InterPro" id="IPR026992">
    <property type="entry name" value="DIOX_N"/>
</dbReference>
<evidence type="ECO:0000313" key="4">
    <source>
        <dbReference type="EMBL" id="KAL2870589.1"/>
    </source>
</evidence>
<dbReference type="SUPFAM" id="SSF51197">
    <property type="entry name" value="Clavaminate synthase-like"/>
    <property type="match status" value="1"/>
</dbReference>
<keyword evidence="2" id="KW-0479">Metal-binding</keyword>
<name>A0ABR4M1F0_9EURO</name>
<feature type="domain" description="Fe2OG dioxygenase" evidence="3">
    <location>
        <begin position="168"/>
        <end position="296"/>
    </location>
</feature>
<dbReference type="Pfam" id="PF14226">
    <property type="entry name" value="DIOX_N"/>
    <property type="match status" value="1"/>
</dbReference>
<dbReference type="GeneID" id="98141196"/>
<dbReference type="InterPro" id="IPR005123">
    <property type="entry name" value="Oxoglu/Fe-dep_dioxygenase_dom"/>
</dbReference>
<comment type="similarity">
    <text evidence="1 2">Belongs to the iron/ascorbate-dependent oxidoreductase family.</text>
</comment>
<reference evidence="4 5" key="1">
    <citation type="submission" date="2024-07" db="EMBL/GenBank/DDBJ databases">
        <title>Section-level genome sequencing and comparative genomics of Aspergillus sections Usti and Cavernicolus.</title>
        <authorList>
            <consortium name="Lawrence Berkeley National Laboratory"/>
            <person name="Nybo J.L."/>
            <person name="Vesth T.C."/>
            <person name="Theobald S."/>
            <person name="Frisvad J.C."/>
            <person name="Larsen T.O."/>
            <person name="Kjaerboelling I."/>
            <person name="Rothschild-Mancinelli K."/>
            <person name="Lyhne E.K."/>
            <person name="Kogle M.E."/>
            <person name="Barry K."/>
            <person name="Clum A."/>
            <person name="Na H."/>
            <person name="Ledsgaard L."/>
            <person name="Lin J."/>
            <person name="Lipzen A."/>
            <person name="Kuo A."/>
            <person name="Riley R."/>
            <person name="Mondo S."/>
            <person name="Labutti K."/>
            <person name="Haridas S."/>
            <person name="Pangalinan J."/>
            <person name="Salamov A.A."/>
            <person name="Simmons B.A."/>
            <person name="Magnuson J.K."/>
            <person name="Chen J."/>
            <person name="Drula E."/>
            <person name="Henrissat B."/>
            <person name="Wiebenga A."/>
            <person name="Lubbers R.J."/>
            <person name="Gomes A.C."/>
            <person name="Macurrencykelacurrency M.R."/>
            <person name="Stajich J."/>
            <person name="Grigoriev I.V."/>
            <person name="Mortensen U.H."/>
            <person name="De Vries R.P."/>
            <person name="Baker S.E."/>
            <person name="Andersen M.R."/>
        </authorList>
    </citation>
    <scope>NUCLEOTIDE SEQUENCE [LARGE SCALE GENOMIC DNA]</scope>
    <source>
        <strain evidence="4 5">CBS 449.75</strain>
    </source>
</reference>
<dbReference type="Pfam" id="PF03171">
    <property type="entry name" value="2OG-FeII_Oxy"/>
    <property type="match status" value="1"/>
</dbReference>
<dbReference type="RefSeq" id="XP_070889568.1">
    <property type="nucleotide sequence ID" value="XM_071026124.1"/>
</dbReference>
<dbReference type="EMBL" id="JBFXLQ010000005">
    <property type="protein sequence ID" value="KAL2870589.1"/>
    <property type="molecule type" value="Genomic_DNA"/>
</dbReference>
<organism evidence="4 5">
    <name type="scientific">Aspergillus lucknowensis</name>
    <dbReference type="NCBI Taxonomy" id="176173"/>
    <lineage>
        <taxon>Eukaryota</taxon>
        <taxon>Fungi</taxon>
        <taxon>Dikarya</taxon>
        <taxon>Ascomycota</taxon>
        <taxon>Pezizomycotina</taxon>
        <taxon>Eurotiomycetes</taxon>
        <taxon>Eurotiomycetidae</taxon>
        <taxon>Eurotiales</taxon>
        <taxon>Aspergillaceae</taxon>
        <taxon>Aspergillus</taxon>
        <taxon>Aspergillus subgen. Nidulantes</taxon>
    </lineage>
</organism>
<dbReference type="InterPro" id="IPR027443">
    <property type="entry name" value="IPNS-like_sf"/>
</dbReference>
<evidence type="ECO:0000256" key="2">
    <source>
        <dbReference type="RuleBase" id="RU003682"/>
    </source>
</evidence>
<dbReference type="PROSITE" id="PS51471">
    <property type="entry name" value="FE2OG_OXY"/>
    <property type="match status" value="1"/>
</dbReference>
<gene>
    <name evidence="4" type="ORF">BJX67DRAFT_242688</name>
</gene>
<evidence type="ECO:0000313" key="5">
    <source>
        <dbReference type="Proteomes" id="UP001610432"/>
    </source>
</evidence>
<dbReference type="Proteomes" id="UP001610432">
    <property type="component" value="Unassembled WGS sequence"/>
</dbReference>
<sequence>MDIPVLDFADFTHGSQVQRDDFCRRLYAALSSLGFVKIRNHTIPDETLDRVFDWSKEFFGLPLEDKMQAAHPVQANPHRGWSCVGQEKLSVIRQGKAVFDLKESFDQGPATDTMYPNIFPPDSILPSFRLFMESFYEECQALHLSLLKAVALSLSLEESFLVSRCGVNSSELRLNHYPAAKCADLQDGSMMRISSHSDFGTITLLFQDGVGGLEIESQDEAGVYIPVLPSGSSSISTGGSAGREMILNVGDCLQRWTNDRLRSANHRVTLPVGLKDAKGEGATVPNRYSIAYFGKPSREVSVAAIPELVEVGEEVKYTGAMTAWEYNQSRLLQTY</sequence>
<dbReference type="InterPro" id="IPR044861">
    <property type="entry name" value="IPNS-like_FE2OG_OXY"/>
</dbReference>